<keyword evidence="3" id="KW-0449">Lipoprotein</keyword>
<accession>A0A8D4VL35</accession>
<dbReference type="Pfam" id="PF01476">
    <property type="entry name" value="LysM"/>
    <property type="match status" value="1"/>
</dbReference>
<dbReference type="Pfam" id="PF01551">
    <property type="entry name" value="Peptidase_M23"/>
    <property type="match status" value="1"/>
</dbReference>
<dbReference type="GO" id="GO:0032153">
    <property type="term" value="C:cell division site"/>
    <property type="evidence" value="ECO:0007669"/>
    <property type="project" value="TreeGrafter"/>
</dbReference>
<protein>
    <submittedName>
        <fullName evidence="3">Lipoprotein NlpD/LppB</fullName>
    </submittedName>
</protein>
<dbReference type="PANTHER" id="PTHR21666:SF263">
    <property type="entry name" value="MUREIN HYDROLASE ACTIVATOR NLPD"/>
    <property type="match status" value="1"/>
</dbReference>
<organism evidence="3 4">
    <name type="scientific">Methylogaea oryzae</name>
    <dbReference type="NCBI Taxonomy" id="1295382"/>
    <lineage>
        <taxon>Bacteria</taxon>
        <taxon>Pseudomonadati</taxon>
        <taxon>Pseudomonadota</taxon>
        <taxon>Gammaproteobacteria</taxon>
        <taxon>Methylococcales</taxon>
        <taxon>Methylococcaceae</taxon>
        <taxon>Methylogaea</taxon>
    </lineage>
</organism>
<evidence type="ECO:0000259" key="2">
    <source>
        <dbReference type="PROSITE" id="PS51782"/>
    </source>
</evidence>
<proteinExistence type="predicted"/>
<evidence type="ECO:0000313" key="4">
    <source>
        <dbReference type="Proteomes" id="UP000824988"/>
    </source>
</evidence>
<feature type="region of interest" description="Disordered" evidence="1">
    <location>
        <begin position="99"/>
        <end position="143"/>
    </location>
</feature>
<dbReference type="PANTHER" id="PTHR21666">
    <property type="entry name" value="PEPTIDASE-RELATED"/>
    <property type="match status" value="1"/>
</dbReference>
<name>A0A8D4VL35_9GAMM</name>
<dbReference type="InterPro" id="IPR050570">
    <property type="entry name" value="Cell_wall_metabolism_enzyme"/>
</dbReference>
<feature type="domain" description="LysM" evidence="2">
    <location>
        <begin position="52"/>
        <end position="96"/>
    </location>
</feature>
<dbReference type="InterPro" id="IPR018392">
    <property type="entry name" value="LysM"/>
</dbReference>
<reference evidence="3" key="1">
    <citation type="submission" date="2019-06" db="EMBL/GenBank/DDBJ databases">
        <title>Complete genome sequence of Methylogaea oryzae strain JCM16910.</title>
        <authorList>
            <person name="Asakawa S."/>
        </authorList>
    </citation>
    <scope>NUCLEOTIDE SEQUENCE</scope>
    <source>
        <strain evidence="3">E10</strain>
    </source>
</reference>
<feature type="compositionally biased region" description="Low complexity" evidence="1">
    <location>
        <begin position="116"/>
        <end position="143"/>
    </location>
</feature>
<dbReference type="PROSITE" id="PS51782">
    <property type="entry name" value="LYSM"/>
    <property type="match status" value="1"/>
</dbReference>
<gene>
    <name evidence="3" type="ORF">MoryE10_04340</name>
</gene>
<dbReference type="EMBL" id="AP019782">
    <property type="protein sequence ID" value="BBL69828.1"/>
    <property type="molecule type" value="Genomic_DNA"/>
</dbReference>
<evidence type="ECO:0000256" key="1">
    <source>
        <dbReference type="SAM" id="MobiDB-lite"/>
    </source>
</evidence>
<keyword evidence="4" id="KW-1185">Reference proteome</keyword>
<dbReference type="GO" id="GO:0009279">
    <property type="term" value="C:cell outer membrane"/>
    <property type="evidence" value="ECO:0007669"/>
    <property type="project" value="TreeGrafter"/>
</dbReference>
<dbReference type="RefSeq" id="WP_221048063.1">
    <property type="nucleotide sequence ID" value="NZ_AP019782.1"/>
</dbReference>
<dbReference type="CDD" id="cd00118">
    <property type="entry name" value="LysM"/>
    <property type="match status" value="1"/>
</dbReference>
<dbReference type="InterPro" id="IPR016047">
    <property type="entry name" value="M23ase_b-sheet_dom"/>
</dbReference>
<feature type="region of interest" description="Disordered" evidence="1">
    <location>
        <begin position="32"/>
        <end position="53"/>
    </location>
</feature>
<dbReference type="KEGG" id="moz:MoryE10_04340"/>
<dbReference type="AlphaFoldDB" id="A0A8D4VL35"/>
<dbReference type="Proteomes" id="UP000824988">
    <property type="component" value="Chromosome"/>
</dbReference>
<sequence>MFARNHSDSRAGLQRALLAGCCAALLSACATSPPPKRHPPPAARQPAAPSGDSYVVQRGDTLYSIAVRLDINFKTLARINNIAPPYRIVAGQRLSLHQTETSPALPPARPAATDHAAPPSQATATALAASPTPAVTPAKPPAAAEDTIPSIYDNQAPITWRWPLFGPLARGFQDDGNKGIDITAHDGETVAVAANGKVVYSGQGLIGYGNLVIVKHNDTYLSAYGNNSRLLVQEGDEVAAGQPIAEAGSVGDKPPTLHFEIRQAGKPVDPLDYLPRR</sequence>
<dbReference type="SMART" id="SM00257">
    <property type="entry name" value="LysM"/>
    <property type="match status" value="1"/>
</dbReference>
<evidence type="ECO:0000313" key="3">
    <source>
        <dbReference type="EMBL" id="BBL69828.1"/>
    </source>
</evidence>
<dbReference type="CDD" id="cd12797">
    <property type="entry name" value="M23_peptidase"/>
    <property type="match status" value="1"/>
</dbReference>
<dbReference type="GO" id="GO:0004222">
    <property type="term" value="F:metalloendopeptidase activity"/>
    <property type="evidence" value="ECO:0007669"/>
    <property type="project" value="TreeGrafter"/>
</dbReference>
<dbReference type="PROSITE" id="PS51257">
    <property type="entry name" value="PROKAR_LIPOPROTEIN"/>
    <property type="match status" value="1"/>
</dbReference>